<dbReference type="Proteomes" id="UP001152320">
    <property type="component" value="Chromosome 13"/>
</dbReference>
<dbReference type="PANTHER" id="PTHR19969">
    <property type="entry name" value="SH2-SH3 ADAPTOR PROTEIN-RELATED"/>
    <property type="match status" value="1"/>
</dbReference>
<feature type="compositionally biased region" description="Polar residues" evidence="3">
    <location>
        <begin position="402"/>
        <end position="413"/>
    </location>
</feature>
<evidence type="ECO:0000313" key="5">
    <source>
        <dbReference type="EMBL" id="KAJ8031000.1"/>
    </source>
</evidence>
<feature type="compositionally biased region" description="Polar residues" evidence="3">
    <location>
        <begin position="129"/>
        <end position="142"/>
    </location>
</feature>
<dbReference type="SMART" id="SM00252">
    <property type="entry name" value="SH2"/>
    <property type="match status" value="1"/>
</dbReference>
<evidence type="ECO:0000256" key="1">
    <source>
        <dbReference type="ARBA" id="ARBA00022999"/>
    </source>
</evidence>
<dbReference type="PROSITE" id="PS50001">
    <property type="entry name" value="SH2"/>
    <property type="match status" value="1"/>
</dbReference>
<feature type="region of interest" description="Disordered" evidence="3">
    <location>
        <begin position="283"/>
        <end position="304"/>
    </location>
</feature>
<sequence>MAEELQEFTFGWNKRFPDKEIPDLSSLQVLADSPSDPGLISDALSSDTKMLNDQKQKLTEQLSQINYCLTWIRKLDLSQTYYSTNVGWDECGKRSDELSVDRRGSLRTPPSPSSLRLTMRRGSDPSPLTLGNPTIRSPTGGSLTRPVDFRGKRGSGYENWTPPARPQPSPIYDKLPSPKQRVIHSEEFQDTLTKFCEMLSPDQGRALLKSLGETGTDSMDLSSMLLRNKMVDESDLGPLFKALEDNGLSHFVPFFEKFLKREGPDGEENDDIYMEVNTCDKSLTSTVSDPPPVPSSPRPNRPESFTKTLFRVCNSLTADQALSILHHLGEKNVKKSDLASDGKIVALLLMNDHVNVASIDRLVEALEKENLHHLGDDIKNSLTKLEAKFVFPHVSPRRGSLDSGSTKNTSLTRGSRVRGSSPFRGHAHTKSMEPVKPGNLLNFIHKNRLTRSNSHEGPLMAMEVRQQSRFIERGAASDSEERDSRSSSPVRFPVSQNNVFQFGIKITEDYKPSDRKDRGKKDSADYKHFVLIRGQQFDVIGVWRFDYIARNKKGEIGLVSKDKCEVLAGADSILCGKDWFLDCPVRHSTLELLKDSPTGTFFVRDCHSKPGDLVLSVKMVTTSVKYSITVNKASYELIDQSFSSLDTLITFYKINNICVDEGKNVLLTTPLQHERCK</sequence>
<dbReference type="GO" id="GO:0030971">
    <property type="term" value="F:receptor tyrosine kinase binding"/>
    <property type="evidence" value="ECO:0007669"/>
    <property type="project" value="TreeGrafter"/>
</dbReference>
<keyword evidence="1 2" id="KW-0727">SH2 domain</keyword>
<dbReference type="SUPFAM" id="SSF55550">
    <property type="entry name" value="SH2 domain"/>
    <property type="match status" value="1"/>
</dbReference>
<feature type="region of interest" description="Disordered" evidence="3">
    <location>
        <begin position="97"/>
        <end position="172"/>
    </location>
</feature>
<dbReference type="InterPro" id="IPR000980">
    <property type="entry name" value="SH2"/>
</dbReference>
<name>A0A9Q1BQN3_HOLLE</name>
<protein>
    <recommendedName>
        <fullName evidence="4">SH2 domain-containing protein</fullName>
    </recommendedName>
</protein>
<dbReference type="OrthoDB" id="269496at2759"/>
<evidence type="ECO:0000259" key="4">
    <source>
        <dbReference type="PROSITE" id="PS50001"/>
    </source>
</evidence>
<reference evidence="5" key="1">
    <citation type="submission" date="2021-10" db="EMBL/GenBank/DDBJ databases">
        <title>Tropical sea cucumber genome reveals ecological adaptation and Cuvierian tubules defense mechanism.</title>
        <authorList>
            <person name="Chen T."/>
        </authorList>
    </citation>
    <scope>NUCLEOTIDE SEQUENCE</scope>
    <source>
        <strain evidence="5">Nanhai2018</strain>
        <tissue evidence="5">Muscle</tissue>
    </source>
</reference>
<proteinExistence type="predicted"/>
<dbReference type="InterPro" id="IPR036860">
    <property type="entry name" value="SH2_dom_sf"/>
</dbReference>
<dbReference type="InterPro" id="IPR051184">
    <property type="entry name" value="Tyrosine-phos_adapter"/>
</dbReference>
<keyword evidence="6" id="KW-1185">Reference proteome</keyword>
<dbReference type="GO" id="GO:0007167">
    <property type="term" value="P:enzyme-linked receptor protein signaling pathway"/>
    <property type="evidence" value="ECO:0007669"/>
    <property type="project" value="TreeGrafter"/>
</dbReference>
<gene>
    <name evidence="5" type="ORF">HOLleu_27583</name>
</gene>
<dbReference type="GO" id="GO:0005737">
    <property type="term" value="C:cytoplasm"/>
    <property type="evidence" value="ECO:0007669"/>
    <property type="project" value="TreeGrafter"/>
</dbReference>
<feature type="compositionally biased region" description="Pro residues" evidence="3">
    <location>
        <begin position="289"/>
        <end position="299"/>
    </location>
</feature>
<dbReference type="Gene3D" id="3.30.505.10">
    <property type="entry name" value="SH2 domain"/>
    <property type="match status" value="1"/>
</dbReference>
<feature type="region of interest" description="Disordered" evidence="3">
    <location>
        <begin position="396"/>
        <end position="438"/>
    </location>
</feature>
<accession>A0A9Q1BQN3</accession>
<dbReference type="GO" id="GO:0035591">
    <property type="term" value="F:signaling adaptor activity"/>
    <property type="evidence" value="ECO:0007669"/>
    <property type="project" value="TreeGrafter"/>
</dbReference>
<dbReference type="EMBL" id="JAIZAY010000013">
    <property type="protein sequence ID" value="KAJ8031000.1"/>
    <property type="molecule type" value="Genomic_DNA"/>
</dbReference>
<feature type="domain" description="SH2" evidence="4">
    <location>
        <begin position="579"/>
        <end position="671"/>
    </location>
</feature>
<comment type="caution">
    <text evidence="5">The sequence shown here is derived from an EMBL/GenBank/DDBJ whole genome shotgun (WGS) entry which is preliminary data.</text>
</comment>
<evidence type="ECO:0000256" key="3">
    <source>
        <dbReference type="SAM" id="MobiDB-lite"/>
    </source>
</evidence>
<evidence type="ECO:0000256" key="2">
    <source>
        <dbReference type="PROSITE-ProRule" id="PRU00191"/>
    </source>
</evidence>
<dbReference type="PANTHER" id="PTHR19969:SF5">
    <property type="entry name" value="CRK-LIKE PROTEIN"/>
    <property type="match status" value="1"/>
</dbReference>
<evidence type="ECO:0000313" key="6">
    <source>
        <dbReference type="Proteomes" id="UP001152320"/>
    </source>
</evidence>
<dbReference type="CDD" id="cd00173">
    <property type="entry name" value="SH2"/>
    <property type="match status" value="1"/>
</dbReference>
<dbReference type="Pfam" id="PF00017">
    <property type="entry name" value="SH2"/>
    <property type="match status" value="1"/>
</dbReference>
<dbReference type="GO" id="GO:0016477">
    <property type="term" value="P:cell migration"/>
    <property type="evidence" value="ECO:0007669"/>
    <property type="project" value="TreeGrafter"/>
</dbReference>
<organism evidence="5 6">
    <name type="scientific">Holothuria leucospilota</name>
    <name type="common">Black long sea cucumber</name>
    <name type="synonym">Mertensiothuria leucospilota</name>
    <dbReference type="NCBI Taxonomy" id="206669"/>
    <lineage>
        <taxon>Eukaryota</taxon>
        <taxon>Metazoa</taxon>
        <taxon>Echinodermata</taxon>
        <taxon>Eleutherozoa</taxon>
        <taxon>Echinozoa</taxon>
        <taxon>Holothuroidea</taxon>
        <taxon>Aspidochirotacea</taxon>
        <taxon>Aspidochirotida</taxon>
        <taxon>Holothuriidae</taxon>
        <taxon>Holothuria</taxon>
    </lineage>
</organism>
<dbReference type="AlphaFoldDB" id="A0A9Q1BQN3"/>